<accession>A0A016SH87</accession>
<keyword evidence="1" id="KW-0472">Membrane</keyword>
<keyword evidence="1" id="KW-0812">Transmembrane</keyword>
<evidence type="ECO:0000313" key="3">
    <source>
        <dbReference type="Proteomes" id="UP000024635"/>
    </source>
</evidence>
<dbReference type="OrthoDB" id="5787624at2759"/>
<dbReference type="EMBL" id="JARK01001564">
    <property type="protein sequence ID" value="EYB89726.1"/>
    <property type="molecule type" value="Genomic_DNA"/>
</dbReference>
<dbReference type="Proteomes" id="UP000024635">
    <property type="component" value="Unassembled WGS sequence"/>
</dbReference>
<sequence>MCMVYEHYNRPSRQDVTMFVIRHLTITSFLHHRARQNLSFQMIAILFLVASWIGVVSTGAVGECRSECVEQNLYKIVRVHLKDDFVMAGICRNTSVSAGALSTVIPFICNRHHGIWTLDTENSIQTTFEKDHQNLPNQKTCSITNSERGY</sequence>
<keyword evidence="1" id="KW-1133">Transmembrane helix</keyword>
<evidence type="ECO:0000313" key="2">
    <source>
        <dbReference type="EMBL" id="EYB89726.1"/>
    </source>
</evidence>
<proteinExistence type="predicted"/>
<dbReference type="AlphaFoldDB" id="A0A016SH87"/>
<comment type="caution">
    <text evidence="2">The sequence shown here is derived from an EMBL/GenBank/DDBJ whole genome shotgun (WGS) entry which is preliminary data.</text>
</comment>
<organism evidence="2 3">
    <name type="scientific">Ancylostoma ceylanicum</name>
    <dbReference type="NCBI Taxonomy" id="53326"/>
    <lineage>
        <taxon>Eukaryota</taxon>
        <taxon>Metazoa</taxon>
        <taxon>Ecdysozoa</taxon>
        <taxon>Nematoda</taxon>
        <taxon>Chromadorea</taxon>
        <taxon>Rhabditida</taxon>
        <taxon>Rhabditina</taxon>
        <taxon>Rhabditomorpha</taxon>
        <taxon>Strongyloidea</taxon>
        <taxon>Ancylostomatidae</taxon>
        <taxon>Ancylostomatinae</taxon>
        <taxon>Ancylostoma</taxon>
    </lineage>
</organism>
<keyword evidence="3" id="KW-1185">Reference proteome</keyword>
<gene>
    <name evidence="2" type="primary">Acey_s0228.g2868</name>
    <name evidence="2" type="synonym">Acey-T26C5.4</name>
    <name evidence="2" type="ORF">Y032_0228g2868</name>
</gene>
<feature type="transmembrane region" description="Helical" evidence="1">
    <location>
        <begin position="38"/>
        <end position="61"/>
    </location>
</feature>
<protein>
    <submittedName>
        <fullName evidence="2">Uncharacterized protein</fullName>
    </submittedName>
</protein>
<reference evidence="3" key="1">
    <citation type="journal article" date="2015" name="Nat. Genet.">
        <title>The genome and transcriptome of the zoonotic hookworm Ancylostoma ceylanicum identify infection-specific gene families.</title>
        <authorList>
            <person name="Schwarz E.M."/>
            <person name="Hu Y."/>
            <person name="Antoshechkin I."/>
            <person name="Miller M.M."/>
            <person name="Sternberg P.W."/>
            <person name="Aroian R.V."/>
        </authorList>
    </citation>
    <scope>NUCLEOTIDE SEQUENCE</scope>
    <source>
        <strain evidence="3">HY135</strain>
    </source>
</reference>
<name>A0A016SH87_9BILA</name>
<evidence type="ECO:0000256" key="1">
    <source>
        <dbReference type="SAM" id="Phobius"/>
    </source>
</evidence>